<reference evidence="1" key="1">
    <citation type="journal article" date="2021" name="Proc. Natl. Acad. Sci. U.S.A.">
        <title>Global biogeography of chemosynthetic symbionts reveals both localized and globally distributed symbiont groups. .</title>
        <authorList>
            <person name="Osvatic J.T."/>
            <person name="Wilkins L.G.E."/>
            <person name="Leibrecht L."/>
            <person name="Leray M."/>
            <person name="Zauner S."/>
            <person name="Polzin J."/>
            <person name="Camacho Y."/>
            <person name="Gros O."/>
            <person name="van Gils J.A."/>
            <person name="Eisen J.A."/>
            <person name="Petersen J.M."/>
            <person name="Yuen B."/>
        </authorList>
    </citation>
    <scope>NUCLEOTIDE SEQUENCE</scope>
    <source>
        <strain evidence="1">MAGclacostrist064TRANS</strain>
    </source>
</reference>
<dbReference type="Proteomes" id="UP000886667">
    <property type="component" value="Unassembled WGS sequence"/>
</dbReference>
<sequence length="303" mass="34277">MLLTSVQSSAGSIYKNGFDITDATIEVSEILPGGPPRDGIPSIDEPLFVPAKQADFLKPQDRILGVVRNGVVKAYPINILNWHEIVNDRFSQEPIVITFCPLCGTGMAFEATVRGEPLKFGVSGLLYNSDVLLYDRASESLWSQIMKQSISGKYQGDRLRHVPLQHTNWADWSDRYPDTLVLSDETGFSRDYKRSPYRDYDKSRDLYFPVEFRAKGYHPKERVLGLEVNGAYKAYPFVELSKTDGSIEESLAGQQLTVKYDMQNQTANAYDLSGDLLPSTTAFWFAWYAFHPQTEIFRATDLE</sequence>
<evidence type="ECO:0000313" key="2">
    <source>
        <dbReference type="Proteomes" id="UP000886667"/>
    </source>
</evidence>
<proteinExistence type="predicted"/>
<accession>A0A9E4KAJ7</accession>
<gene>
    <name evidence="1" type="ORF">JAZ07_02045</name>
</gene>
<protein>
    <submittedName>
        <fullName evidence="1">DUF3179 domain-containing protein</fullName>
    </submittedName>
</protein>
<dbReference type="Pfam" id="PF11376">
    <property type="entry name" value="DUF3179"/>
    <property type="match status" value="1"/>
</dbReference>
<evidence type="ECO:0000313" key="1">
    <source>
        <dbReference type="EMBL" id="MCG7945109.1"/>
    </source>
</evidence>
<comment type="caution">
    <text evidence="1">The sequence shown here is derived from an EMBL/GenBank/DDBJ whole genome shotgun (WGS) entry which is preliminary data.</text>
</comment>
<dbReference type="InterPro" id="IPR021516">
    <property type="entry name" value="DUF3179"/>
</dbReference>
<dbReference type="AlphaFoldDB" id="A0A9E4KAJ7"/>
<name>A0A9E4KAJ7_9GAMM</name>
<organism evidence="1 2">
    <name type="scientific">Candidatus Thiodiazotropha taylori</name>
    <dbReference type="NCBI Taxonomy" id="2792791"/>
    <lineage>
        <taxon>Bacteria</taxon>
        <taxon>Pseudomonadati</taxon>
        <taxon>Pseudomonadota</taxon>
        <taxon>Gammaproteobacteria</taxon>
        <taxon>Chromatiales</taxon>
        <taxon>Sedimenticolaceae</taxon>
        <taxon>Candidatus Thiodiazotropha</taxon>
    </lineage>
</organism>
<dbReference type="EMBL" id="JAEPCM010000030">
    <property type="protein sequence ID" value="MCG7945109.1"/>
    <property type="molecule type" value="Genomic_DNA"/>
</dbReference>